<feature type="region of interest" description="Disordered" evidence="1">
    <location>
        <begin position="621"/>
        <end position="659"/>
    </location>
</feature>
<feature type="compositionally biased region" description="Low complexity" evidence="1">
    <location>
        <begin position="1095"/>
        <end position="1107"/>
    </location>
</feature>
<feature type="region of interest" description="Disordered" evidence="1">
    <location>
        <begin position="196"/>
        <end position="221"/>
    </location>
</feature>
<feature type="compositionally biased region" description="Basic and acidic residues" evidence="1">
    <location>
        <begin position="1316"/>
        <end position="1328"/>
    </location>
</feature>
<feature type="compositionally biased region" description="Polar residues" evidence="1">
    <location>
        <begin position="440"/>
        <end position="451"/>
    </location>
</feature>
<dbReference type="Proteomes" id="UP001153737">
    <property type="component" value="Chromosome 1"/>
</dbReference>
<evidence type="ECO:0000313" key="3">
    <source>
        <dbReference type="EMBL" id="CAH1116705.1"/>
    </source>
</evidence>
<keyword evidence="4" id="KW-1185">Reference proteome</keyword>
<feature type="region of interest" description="Disordered" evidence="1">
    <location>
        <begin position="1750"/>
        <end position="1806"/>
    </location>
</feature>
<feature type="compositionally biased region" description="Polar residues" evidence="1">
    <location>
        <begin position="1287"/>
        <end position="1315"/>
    </location>
</feature>
<reference evidence="3" key="2">
    <citation type="submission" date="2022-10" db="EMBL/GenBank/DDBJ databases">
        <authorList>
            <consortium name="ENA_rothamsted_submissions"/>
            <consortium name="culmorum"/>
            <person name="King R."/>
        </authorList>
    </citation>
    <scope>NUCLEOTIDE SEQUENCE</scope>
</reference>
<organism evidence="3 4">
    <name type="scientific">Phaedon cochleariae</name>
    <name type="common">Mustard beetle</name>
    <dbReference type="NCBI Taxonomy" id="80249"/>
    <lineage>
        <taxon>Eukaryota</taxon>
        <taxon>Metazoa</taxon>
        <taxon>Ecdysozoa</taxon>
        <taxon>Arthropoda</taxon>
        <taxon>Hexapoda</taxon>
        <taxon>Insecta</taxon>
        <taxon>Pterygota</taxon>
        <taxon>Neoptera</taxon>
        <taxon>Endopterygota</taxon>
        <taxon>Coleoptera</taxon>
        <taxon>Polyphaga</taxon>
        <taxon>Cucujiformia</taxon>
        <taxon>Chrysomeloidea</taxon>
        <taxon>Chrysomelidae</taxon>
        <taxon>Chrysomelinae</taxon>
        <taxon>Chrysomelini</taxon>
        <taxon>Phaedon</taxon>
    </lineage>
</organism>
<feature type="region of interest" description="Disordered" evidence="1">
    <location>
        <begin position="125"/>
        <end position="159"/>
    </location>
</feature>
<feature type="region of interest" description="Disordered" evidence="1">
    <location>
        <begin position="1024"/>
        <end position="1150"/>
    </location>
</feature>
<feature type="compositionally biased region" description="Basic and acidic residues" evidence="1">
    <location>
        <begin position="1468"/>
        <end position="1482"/>
    </location>
</feature>
<feature type="compositionally biased region" description="Basic and acidic residues" evidence="1">
    <location>
        <begin position="1352"/>
        <end position="1361"/>
    </location>
</feature>
<feature type="region of interest" description="Disordered" evidence="1">
    <location>
        <begin position="430"/>
        <end position="466"/>
    </location>
</feature>
<dbReference type="EMBL" id="OU896707">
    <property type="protein sequence ID" value="CAH1116705.1"/>
    <property type="molecule type" value="Genomic_DNA"/>
</dbReference>
<feature type="compositionally biased region" description="Polar residues" evidence="1">
    <location>
        <begin position="1771"/>
        <end position="1787"/>
    </location>
</feature>
<sequence length="1847" mass="211082">MIVRHIQLILAAHLIYIVTSQNARSYDTSDWVPITQKTKNDEAAPKKATGRVLNLDAPAKNFFPEDDYLYRKHRPLTPPHSKNRDRYNIPKYEDNSYKFELPHLPRQKGKPQMQYFTNQEVKLPNYEQPPPLEPYRSPLRPHHNQQTQTSMPNTRERAPAPDAASIYDKYTIPFNNPSFLNQQLLSANSYQQNVDGFVGNTPNRQQSSQAGDDSLSAADATTVEKESVQLVYVPLENLKPNQPIPQDSQAVYKQVESPRYDDKIVNNNHANQLAAIQHDFIEQALRATKLQQQFEDGQPILLQPLITTTSKPPKKRKPHQPPLAVYMEGNQPADIEDVLDILKGAKSISVQDSVQPDSPQIFIGPTSLDAPDGYSKFPLPYLNNVEGNRIEKRIESLPFFVAPLSFKTPPGYSKIPLPAPHVGSVVISNKEDPQELKRSTPATNRIKSITPTPIPFNDYSTPQTYQNQDYYNQGQLYSTPQPQLLQFNVNHNKQFPVSSGYYQQPLNDPYNLPRVVDDQRYRQGQNIHNPTFEYPTGGDNIIRTTPRYTDEPSNNHRFTTPKNQDVNIPSRTTSSQEEQTYSEGNSTNQPTITEQNHQNYETPYYSSVQNIREPNSQLHSISNTEKYNDGSENSFASITPQPIPEQEQTQKAHSSQNEQQIKTLDVNPLELAINEFELHQINSQLEEKPRVKNQYDYDSDPQTNQREQGRYRTRHRPQTTTEESQYKFDPELHRFASTPASILRDTDVETTVRPISSKSRRRGRPSRPTTTSTTTTTSTAPTEEERYTVLEEFSIKPKTHQYPGIFQYSENSQYEETPQYAKTPQYAENPQYQETPQYQEPHGNQYAEDNAENPASVYTLRTTTPSYITAKDKPSQSIYKSDETVIEDIPARVYKLQVNENSNSQAYDAPIYNENIPTYNENVQTQNQHILNQNLMDQQILQNVYRQNSQEDGRRQKYPDNSFTQQYEVQPNIEPLVHNRGQHQGSHKELNVQVIPEVNSDTDINYEDPSVRSLLVPNLLVPRAPDDDYSAPKYLPTTDTVDTTTSSTTTTTTSTTERYIETTTQRRIRGRQRGGSRYNVPTTRRTPTRRRPSHTQRTTTERSSYSEETGDSQRTSTRQRFRTRGRTTPNNISGRLSSTENDVHNGPTSESGIKYTSEPYIQFGNNVNDLQISTARPDAENIADNERHQIKSSQQPLFQYENTPTTSRQLVDVQIKHPVQNKVRTQSDNIIYKTEENPRESVKLRGRVRGRSRPVSTTTEAVTTRRPSTPVQQEEQEEEFYGFFRQPNFSQPPVHQSEQTTSSRPNVYYESTPSQTRDDTRLQYDNTREAYSTTPRFVGELVPKYQTTSSNIEREDVETPRPRIRPRTRAPHRQNSPRISANVDTESSTKNPNALRSRGRSHYKVPENLRKEREDDIEGGNYPAEFFQNKQQFTTRSPSFQITVTPDDEEEDDQVPHHSLYRPNVLARPEEWHEASQYDAGDKGQGNLIGESSDAQTTTEQPIALPIKANTEELIESSSYETTYKEASEAMEGIFEAINNKYQGMKDTTKKPISNGRRRGTWKLVKQRPVDRLEVAESQNYYSVLNSFDEIKKIDADEKISNHQKAPIDSESESQDYYSVLNSYDDLRKINVTDAVTSEKIPVVDTIQDSSNSTDSILEAAHVDNKEETSDNYPTTTYHPEEPISEIHEDNINTGEPLQETTNPIIETTSQHTKTTITEDSGFLSSLYEMLGVSGREQIWGATTLSPASYDDTETPTTTLVTPSFPEEITEGSTNTTTQAVTEYSPETTTEVDSTTTIRPGQKMPPFQVEPWEMRAVRTSTSTEVSHETEICYKGRCIKAADRKKRL</sequence>
<feature type="compositionally biased region" description="Polar residues" evidence="1">
    <location>
        <begin position="1259"/>
        <end position="1271"/>
    </location>
</feature>
<proteinExistence type="predicted"/>
<feature type="compositionally biased region" description="Basic residues" evidence="1">
    <location>
        <begin position="1362"/>
        <end position="1372"/>
    </location>
</feature>
<feature type="compositionally biased region" description="Basic and acidic residues" evidence="1">
    <location>
        <begin position="724"/>
        <end position="734"/>
    </location>
</feature>
<feature type="compositionally biased region" description="Low complexity" evidence="1">
    <location>
        <begin position="1075"/>
        <end position="1085"/>
    </location>
</feature>
<feature type="region of interest" description="Disordered" evidence="1">
    <location>
        <begin position="1235"/>
        <end position="1404"/>
    </location>
</feature>
<gene>
    <name evidence="3" type="ORF">PHAECO_LOCUS769</name>
</gene>
<feature type="compositionally biased region" description="Basic and acidic residues" evidence="1">
    <location>
        <begin position="685"/>
        <end position="695"/>
    </location>
</feature>
<feature type="compositionally biased region" description="Polar residues" evidence="1">
    <location>
        <begin position="555"/>
        <end position="593"/>
    </location>
</feature>
<feature type="region of interest" description="Disordered" evidence="1">
    <location>
        <begin position="1466"/>
        <end position="1503"/>
    </location>
</feature>
<keyword evidence="2" id="KW-0732">Signal</keyword>
<feature type="compositionally biased region" description="Low complexity" evidence="1">
    <location>
        <begin position="1037"/>
        <end position="1065"/>
    </location>
</feature>
<accession>A0A9P0D853</accession>
<feature type="compositionally biased region" description="Polar residues" evidence="1">
    <location>
        <begin position="196"/>
        <end position="211"/>
    </location>
</feature>
<feature type="compositionally biased region" description="Polar residues" evidence="1">
    <location>
        <begin position="1129"/>
        <end position="1150"/>
    </location>
</feature>
<feature type="compositionally biased region" description="Low complexity" evidence="1">
    <location>
        <begin position="638"/>
        <end position="649"/>
    </location>
</feature>
<evidence type="ECO:0000256" key="2">
    <source>
        <dbReference type="SAM" id="SignalP"/>
    </source>
</evidence>
<reference evidence="3" key="1">
    <citation type="submission" date="2022-01" db="EMBL/GenBank/DDBJ databases">
        <authorList>
            <person name="King R."/>
        </authorList>
    </citation>
    <scope>NUCLEOTIDE SEQUENCE</scope>
</reference>
<evidence type="ECO:0000313" key="4">
    <source>
        <dbReference type="Proteomes" id="UP001153737"/>
    </source>
</evidence>
<feature type="compositionally biased region" description="Polar residues" evidence="1">
    <location>
        <begin position="1374"/>
        <end position="1394"/>
    </location>
</feature>
<feature type="compositionally biased region" description="Low complexity" evidence="1">
    <location>
        <begin position="1788"/>
        <end position="1797"/>
    </location>
</feature>
<feature type="region of interest" description="Disordered" evidence="1">
    <location>
        <begin position="526"/>
        <end position="593"/>
    </location>
</feature>
<evidence type="ECO:0000256" key="1">
    <source>
        <dbReference type="SAM" id="MobiDB-lite"/>
    </source>
</evidence>
<feature type="compositionally biased region" description="Polar residues" evidence="1">
    <location>
        <begin position="621"/>
        <end position="637"/>
    </location>
</feature>
<feature type="compositionally biased region" description="Low complexity" evidence="1">
    <location>
        <begin position="766"/>
        <end position="781"/>
    </location>
</feature>
<name>A0A9P0D853_PHACE</name>
<feature type="compositionally biased region" description="Polar residues" evidence="1">
    <location>
        <begin position="144"/>
        <end position="153"/>
    </location>
</feature>
<feature type="region of interest" description="Disordered" evidence="1">
    <location>
        <begin position="684"/>
        <end position="785"/>
    </location>
</feature>
<feature type="chain" id="PRO_5040374521" evidence="2">
    <location>
        <begin position="21"/>
        <end position="1847"/>
    </location>
</feature>
<protein>
    <submittedName>
        <fullName evidence="3">Uncharacterized protein</fullName>
    </submittedName>
</protein>
<feature type="signal peptide" evidence="2">
    <location>
        <begin position="1"/>
        <end position="20"/>
    </location>
</feature>